<evidence type="ECO:0000256" key="1">
    <source>
        <dbReference type="SAM" id="Phobius"/>
    </source>
</evidence>
<keyword evidence="1" id="KW-1133">Transmembrane helix</keyword>
<protein>
    <submittedName>
        <fullName evidence="2">Uncharacterized protein</fullName>
    </submittedName>
</protein>
<name>A0A0K2VAK4_LEPSM</name>
<evidence type="ECO:0000313" key="2">
    <source>
        <dbReference type="EMBL" id="CDW47519.1"/>
    </source>
</evidence>
<reference evidence="2" key="1">
    <citation type="submission" date="2014-05" db="EMBL/GenBank/DDBJ databases">
        <authorList>
            <person name="Chronopoulou M."/>
        </authorList>
    </citation>
    <scope>NUCLEOTIDE SEQUENCE</scope>
    <source>
        <tissue evidence="2">Whole organism</tissue>
    </source>
</reference>
<keyword evidence="1" id="KW-0812">Transmembrane</keyword>
<dbReference type="AlphaFoldDB" id="A0A0K2VAK4"/>
<keyword evidence="1" id="KW-0472">Membrane</keyword>
<dbReference type="OrthoDB" id="6382166at2759"/>
<dbReference type="EMBL" id="HACA01030158">
    <property type="protein sequence ID" value="CDW47519.1"/>
    <property type="molecule type" value="Transcribed_RNA"/>
</dbReference>
<proteinExistence type="predicted"/>
<accession>A0A0K2VAK4</accession>
<organism evidence="2">
    <name type="scientific">Lepeophtheirus salmonis</name>
    <name type="common">Salmon louse</name>
    <name type="synonym">Caligus salmonis</name>
    <dbReference type="NCBI Taxonomy" id="72036"/>
    <lineage>
        <taxon>Eukaryota</taxon>
        <taxon>Metazoa</taxon>
        <taxon>Ecdysozoa</taxon>
        <taxon>Arthropoda</taxon>
        <taxon>Crustacea</taxon>
        <taxon>Multicrustacea</taxon>
        <taxon>Hexanauplia</taxon>
        <taxon>Copepoda</taxon>
        <taxon>Siphonostomatoida</taxon>
        <taxon>Caligidae</taxon>
        <taxon>Lepeophtheirus</taxon>
    </lineage>
</organism>
<feature type="transmembrane region" description="Helical" evidence="1">
    <location>
        <begin position="12"/>
        <end position="33"/>
    </location>
</feature>
<sequence length="153" mass="17387">MSLIDESSTFIANNIILLSVVLLICFFITLAFISTSFKLSDLKNYEFKHMCCKCCTKKVLPQSLPPPMEENPRINDHNNFIDIGDIGEVIDFTLQTNSSQNTDAPVPVARNHLVPKSLKIDPLLCFDRRNLHFTETGIQGFYNWFKSYSGHAL</sequence>